<sequence>MPRTRWQHLVVTAVVAGLLSYAVLSMLLMRGLSPIPVPGTMWAGLAVVAVAVLLLGRSVRRFTERKPTRMDALRAARVAVLAKASSAAGAALAGYFAAHVLAALANLGAPMLTTHAWWAGAAGLASLALVVVGLVVESWCRIPPDDDEAHA</sequence>
<feature type="transmembrane region" description="Helical" evidence="1">
    <location>
        <begin position="9"/>
        <end position="29"/>
    </location>
</feature>
<evidence type="ECO:0000313" key="3">
    <source>
        <dbReference type="Proteomes" id="UP001595955"/>
    </source>
</evidence>
<keyword evidence="3" id="KW-1185">Reference proteome</keyword>
<organism evidence="2 3">
    <name type="scientific">Georgenia faecalis</name>
    <dbReference type="NCBI Taxonomy" id="2483799"/>
    <lineage>
        <taxon>Bacteria</taxon>
        <taxon>Bacillati</taxon>
        <taxon>Actinomycetota</taxon>
        <taxon>Actinomycetes</taxon>
        <taxon>Micrococcales</taxon>
        <taxon>Bogoriellaceae</taxon>
        <taxon>Georgenia</taxon>
    </lineage>
</organism>
<keyword evidence="1" id="KW-1133">Transmembrane helix</keyword>
<accession>A0ABV9DCT4</accession>
<dbReference type="RefSeq" id="WP_122825029.1">
    <property type="nucleotide sequence ID" value="NZ_CP033325.1"/>
</dbReference>
<evidence type="ECO:0000256" key="1">
    <source>
        <dbReference type="SAM" id="Phobius"/>
    </source>
</evidence>
<dbReference type="Proteomes" id="UP001595955">
    <property type="component" value="Unassembled WGS sequence"/>
</dbReference>
<dbReference type="InterPro" id="IPR021517">
    <property type="entry name" value="DUF3180"/>
</dbReference>
<comment type="caution">
    <text evidence="2">The sequence shown here is derived from an EMBL/GenBank/DDBJ whole genome shotgun (WGS) entry which is preliminary data.</text>
</comment>
<proteinExistence type="predicted"/>
<feature type="transmembrane region" description="Helical" evidence="1">
    <location>
        <begin position="116"/>
        <end position="136"/>
    </location>
</feature>
<keyword evidence="1" id="KW-0812">Transmembrane</keyword>
<feature type="transmembrane region" description="Helical" evidence="1">
    <location>
        <begin position="41"/>
        <end position="59"/>
    </location>
</feature>
<dbReference type="EMBL" id="JBHSGF010000010">
    <property type="protein sequence ID" value="MFC4556212.1"/>
    <property type="molecule type" value="Genomic_DNA"/>
</dbReference>
<dbReference type="Pfam" id="PF11377">
    <property type="entry name" value="DUF3180"/>
    <property type="match status" value="1"/>
</dbReference>
<feature type="transmembrane region" description="Helical" evidence="1">
    <location>
        <begin position="80"/>
        <end position="104"/>
    </location>
</feature>
<keyword evidence="1" id="KW-0472">Membrane</keyword>
<protein>
    <submittedName>
        <fullName evidence="2">DUF3180 family protein</fullName>
    </submittedName>
</protein>
<reference evidence="3" key="1">
    <citation type="journal article" date="2019" name="Int. J. Syst. Evol. Microbiol.">
        <title>The Global Catalogue of Microorganisms (GCM) 10K type strain sequencing project: providing services to taxonomists for standard genome sequencing and annotation.</title>
        <authorList>
            <consortium name="The Broad Institute Genomics Platform"/>
            <consortium name="The Broad Institute Genome Sequencing Center for Infectious Disease"/>
            <person name="Wu L."/>
            <person name="Ma J."/>
        </authorList>
    </citation>
    <scope>NUCLEOTIDE SEQUENCE [LARGE SCALE GENOMIC DNA]</scope>
    <source>
        <strain evidence="3">JCM 3369</strain>
    </source>
</reference>
<evidence type="ECO:0000313" key="2">
    <source>
        <dbReference type="EMBL" id="MFC4556212.1"/>
    </source>
</evidence>
<name>A0ABV9DCT4_9MICO</name>
<gene>
    <name evidence="2" type="ORF">ACFO3F_13220</name>
</gene>